<evidence type="ECO:0000313" key="7">
    <source>
        <dbReference type="Proteomes" id="UP000218542"/>
    </source>
</evidence>
<evidence type="ECO:0000256" key="4">
    <source>
        <dbReference type="ARBA" id="ARBA00038388"/>
    </source>
</evidence>
<reference evidence="6 7" key="1">
    <citation type="journal article" date="2017" name="Environ. Microbiol. Rep.">
        <title>Genetic diversity of marine anaerobic ammonium-oxidizing bacteria as revealed by genomic and proteomic analyses of 'Candidatus Scalindua japonica'.</title>
        <authorList>
            <person name="Oshiki M."/>
            <person name="Mizuto K."/>
            <person name="Kimura Z."/>
            <person name="Kindaichi T."/>
            <person name="Satoh H."/>
            <person name="Okabe S."/>
        </authorList>
    </citation>
    <scope>NUCLEOTIDE SEQUENCE [LARGE SCALE GENOMIC DNA]</scope>
    <source>
        <strain evidence="7">husup-a2</strain>
    </source>
</reference>
<dbReference type="AlphaFoldDB" id="A0A286TZS2"/>
<protein>
    <submittedName>
        <fullName evidence="6">ABC transporter ATP-binding component</fullName>
    </submittedName>
</protein>
<keyword evidence="2" id="KW-0547">Nucleotide-binding</keyword>
<dbReference type="PANTHER" id="PTHR24220:SF86">
    <property type="entry name" value="ABC TRANSPORTER ABCH.1"/>
    <property type="match status" value="1"/>
</dbReference>
<sequence length="220" mass="25180">MIRTEKLCKYYSIHSRHEVHALRDINLNISKNRFVVFNGPSGSGKTTLLNVIGALDRPTEGKVFIYDEEITSFSDIGLSRLRREKIGFIFQDFHLIPRLSSWENVSYPLIPLCISSRERFQRAKLLLENVGLRDRLDHRPEELSGGQQQRVAIARALVNNPEIIIADEPTSNIDDETSEHLLELLTELKTRGVTILIATHDTGFDKVADEIYKIRNGRLE</sequence>
<dbReference type="GO" id="GO:0022857">
    <property type="term" value="F:transmembrane transporter activity"/>
    <property type="evidence" value="ECO:0007669"/>
    <property type="project" value="TreeGrafter"/>
</dbReference>
<dbReference type="SMART" id="SM00382">
    <property type="entry name" value="AAA"/>
    <property type="match status" value="1"/>
</dbReference>
<dbReference type="PROSITE" id="PS00211">
    <property type="entry name" value="ABC_TRANSPORTER_1"/>
    <property type="match status" value="1"/>
</dbReference>
<dbReference type="InterPro" id="IPR027417">
    <property type="entry name" value="P-loop_NTPase"/>
</dbReference>
<dbReference type="GO" id="GO:0098796">
    <property type="term" value="C:membrane protein complex"/>
    <property type="evidence" value="ECO:0007669"/>
    <property type="project" value="UniProtKB-ARBA"/>
</dbReference>
<dbReference type="GO" id="GO:0005886">
    <property type="term" value="C:plasma membrane"/>
    <property type="evidence" value="ECO:0007669"/>
    <property type="project" value="TreeGrafter"/>
</dbReference>
<proteinExistence type="inferred from homology"/>
<dbReference type="FunFam" id="3.40.50.300:FF:000032">
    <property type="entry name" value="Export ABC transporter ATP-binding protein"/>
    <property type="match status" value="1"/>
</dbReference>
<dbReference type="Gene3D" id="3.40.50.300">
    <property type="entry name" value="P-loop containing nucleotide triphosphate hydrolases"/>
    <property type="match status" value="1"/>
</dbReference>
<dbReference type="InterPro" id="IPR003439">
    <property type="entry name" value="ABC_transporter-like_ATP-bd"/>
</dbReference>
<organism evidence="6 7">
    <name type="scientific">Candidatus Scalindua japonica</name>
    <dbReference type="NCBI Taxonomy" id="1284222"/>
    <lineage>
        <taxon>Bacteria</taxon>
        <taxon>Pseudomonadati</taxon>
        <taxon>Planctomycetota</taxon>
        <taxon>Candidatus Brocadiia</taxon>
        <taxon>Candidatus Brocadiales</taxon>
        <taxon>Candidatus Scalinduaceae</taxon>
        <taxon>Candidatus Scalindua</taxon>
    </lineage>
</organism>
<feature type="domain" description="ABC transporter" evidence="5">
    <location>
        <begin position="2"/>
        <end position="220"/>
    </location>
</feature>
<dbReference type="PANTHER" id="PTHR24220">
    <property type="entry name" value="IMPORT ATP-BINDING PROTEIN"/>
    <property type="match status" value="1"/>
</dbReference>
<dbReference type="RefSeq" id="WP_096894754.1">
    <property type="nucleotide sequence ID" value="NZ_BAOS01000022.1"/>
</dbReference>
<keyword evidence="7" id="KW-1185">Reference proteome</keyword>
<accession>A0A286TZS2</accession>
<name>A0A286TZS2_9BACT</name>
<dbReference type="OrthoDB" id="2151853at2"/>
<dbReference type="InterPro" id="IPR017911">
    <property type="entry name" value="MacB-like_ATP-bd"/>
</dbReference>
<comment type="similarity">
    <text evidence="4">Belongs to the ABC transporter superfamily. Macrolide exporter (TC 3.A.1.122) family.</text>
</comment>
<dbReference type="GO" id="GO:0005524">
    <property type="term" value="F:ATP binding"/>
    <property type="evidence" value="ECO:0007669"/>
    <property type="project" value="UniProtKB-KW"/>
</dbReference>
<evidence type="ECO:0000313" key="6">
    <source>
        <dbReference type="EMBL" id="GAX61364.1"/>
    </source>
</evidence>
<dbReference type="InterPro" id="IPR003593">
    <property type="entry name" value="AAA+_ATPase"/>
</dbReference>
<dbReference type="Proteomes" id="UP000218542">
    <property type="component" value="Unassembled WGS sequence"/>
</dbReference>
<dbReference type="SUPFAM" id="SSF52540">
    <property type="entry name" value="P-loop containing nucleoside triphosphate hydrolases"/>
    <property type="match status" value="1"/>
</dbReference>
<dbReference type="CDD" id="cd03255">
    <property type="entry name" value="ABC_MJ0796_LolCDE_FtsE"/>
    <property type="match status" value="1"/>
</dbReference>
<keyword evidence="3 6" id="KW-0067">ATP-binding</keyword>
<evidence type="ECO:0000256" key="1">
    <source>
        <dbReference type="ARBA" id="ARBA00022448"/>
    </source>
</evidence>
<evidence type="ECO:0000256" key="2">
    <source>
        <dbReference type="ARBA" id="ARBA00022741"/>
    </source>
</evidence>
<evidence type="ECO:0000259" key="5">
    <source>
        <dbReference type="PROSITE" id="PS50893"/>
    </source>
</evidence>
<dbReference type="InterPro" id="IPR017871">
    <property type="entry name" value="ABC_transporter-like_CS"/>
</dbReference>
<dbReference type="Pfam" id="PF00005">
    <property type="entry name" value="ABC_tran"/>
    <property type="match status" value="1"/>
</dbReference>
<dbReference type="GO" id="GO:0016887">
    <property type="term" value="F:ATP hydrolysis activity"/>
    <property type="evidence" value="ECO:0007669"/>
    <property type="project" value="InterPro"/>
</dbReference>
<dbReference type="InterPro" id="IPR015854">
    <property type="entry name" value="ABC_transpr_LolD-like"/>
</dbReference>
<gene>
    <name evidence="6" type="ORF">SCALIN_C22_0074</name>
</gene>
<evidence type="ECO:0000256" key="3">
    <source>
        <dbReference type="ARBA" id="ARBA00022840"/>
    </source>
</evidence>
<keyword evidence="1" id="KW-0813">Transport</keyword>
<comment type="caution">
    <text evidence="6">The sequence shown here is derived from an EMBL/GenBank/DDBJ whole genome shotgun (WGS) entry which is preliminary data.</text>
</comment>
<dbReference type="EMBL" id="BAOS01000022">
    <property type="protein sequence ID" value="GAX61364.1"/>
    <property type="molecule type" value="Genomic_DNA"/>
</dbReference>
<dbReference type="PROSITE" id="PS50893">
    <property type="entry name" value="ABC_TRANSPORTER_2"/>
    <property type="match status" value="1"/>
</dbReference>